<evidence type="ECO:0000313" key="2">
    <source>
        <dbReference type="Proteomes" id="UP001153069"/>
    </source>
</evidence>
<accession>A0A9N8I1Q9</accession>
<protein>
    <submittedName>
        <fullName evidence="1">Uncharacterized protein</fullName>
    </submittedName>
</protein>
<proteinExistence type="predicted"/>
<dbReference type="Proteomes" id="UP001153069">
    <property type="component" value="Unassembled WGS sequence"/>
</dbReference>
<gene>
    <name evidence="1" type="ORF">SEMRO_4183_G353290.1</name>
</gene>
<feature type="non-terminal residue" evidence="1">
    <location>
        <position position="1"/>
    </location>
</feature>
<sequence length="59" mass="7016">DSIEEWVQLKQDSIRSFKLEHGEDLDETKPMSERDEMVREVREIPVKVESELEVEEVDV</sequence>
<evidence type="ECO:0000313" key="1">
    <source>
        <dbReference type="EMBL" id="CAB9531883.1"/>
    </source>
</evidence>
<dbReference type="AlphaFoldDB" id="A0A9N8I1Q9"/>
<organism evidence="1 2">
    <name type="scientific">Seminavis robusta</name>
    <dbReference type="NCBI Taxonomy" id="568900"/>
    <lineage>
        <taxon>Eukaryota</taxon>
        <taxon>Sar</taxon>
        <taxon>Stramenopiles</taxon>
        <taxon>Ochrophyta</taxon>
        <taxon>Bacillariophyta</taxon>
        <taxon>Bacillariophyceae</taxon>
        <taxon>Bacillariophycidae</taxon>
        <taxon>Naviculales</taxon>
        <taxon>Naviculaceae</taxon>
        <taxon>Seminavis</taxon>
    </lineage>
</organism>
<dbReference type="EMBL" id="CAICTM010004181">
    <property type="protein sequence ID" value="CAB9531883.1"/>
    <property type="molecule type" value="Genomic_DNA"/>
</dbReference>
<name>A0A9N8I1Q9_9STRA</name>
<reference evidence="1" key="1">
    <citation type="submission" date="2020-06" db="EMBL/GenBank/DDBJ databases">
        <authorList>
            <consortium name="Plant Systems Biology data submission"/>
        </authorList>
    </citation>
    <scope>NUCLEOTIDE SEQUENCE</scope>
    <source>
        <strain evidence="1">D6</strain>
    </source>
</reference>
<keyword evidence="2" id="KW-1185">Reference proteome</keyword>
<comment type="caution">
    <text evidence="1">The sequence shown here is derived from an EMBL/GenBank/DDBJ whole genome shotgun (WGS) entry which is preliminary data.</text>
</comment>